<dbReference type="EMBL" id="JNHM01000148">
    <property type="protein sequence ID" value="KDS45029.1"/>
    <property type="molecule type" value="Genomic_DNA"/>
</dbReference>
<dbReference type="PATRIC" id="fig|1339352.3.peg.3774"/>
<accession>A0A069S4P9</accession>
<reference evidence="3 4" key="1">
    <citation type="submission" date="2014-04" db="EMBL/GenBank/DDBJ databases">
        <authorList>
            <person name="Sears C."/>
            <person name="Carroll K."/>
            <person name="Sack B.R."/>
            <person name="Qadri F."/>
            <person name="Myers L.L."/>
            <person name="Chung G.-T."/>
            <person name="Escheverria P."/>
            <person name="Fraser C.M."/>
            <person name="Sadzewicz L."/>
            <person name="Shefchek K.A."/>
            <person name="Tallon L."/>
            <person name="Das S.P."/>
            <person name="Daugherty S."/>
            <person name="Mongodin E.F."/>
        </authorList>
    </citation>
    <scope>NUCLEOTIDE SEQUENCE [LARGE SCALE GENOMIC DNA]</scope>
    <source>
        <strain evidence="3 4">3975 RP4</strain>
    </source>
</reference>
<evidence type="ECO:0000313" key="4">
    <source>
        <dbReference type="Proteomes" id="UP000027661"/>
    </source>
</evidence>
<evidence type="ECO:0000313" key="3">
    <source>
        <dbReference type="EMBL" id="KDS45029.1"/>
    </source>
</evidence>
<feature type="domain" description="DUF3806" evidence="2">
    <location>
        <begin position="176"/>
        <end position="261"/>
    </location>
</feature>
<feature type="domain" description="DUF3805" evidence="1">
    <location>
        <begin position="1"/>
        <end position="152"/>
    </location>
</feature>
<evidence type="ECO:0000259" key="1">
    <source>
        <dbReference type="Pfam" id="PF12712"/>
    </source>
</evidence>
<comment type="caution">
    <text evidence="3">The sequence shown here is derived from an EMBL/GenBank/DDBJ whole genome shotgun (WGS) entry which is preliminary data.</text>
</comment>
<evidence type="ECO:0008006" key="5">
    <source>
        <dbReference type="Google" id="ProtNLM"/>
    </source>
</evidence>
<dbReference type="RefSeq" id="WP_005840339.1">
    <property type="nucleotide sequence ID" value="NZ_JNHM01000148.1"/>
</dbReference>
<dbReference type="InterPro" id="IPR024266">
    <property type="entry name" value="DUF3806"/>
</dbReference>
<dbReference type="Gene3D" id="3.40.1000.10">
    <property type="entry name" value="Mog1/PsbP, alpha/beta/alpha sandwich"/>
    <property type="match status" value="1"/>
</dbReference>
<gene>
    <name evidence="3" type="ORF">M099_4023</name>
</gene>
<dbReference type="AlphaFoldDB" id="A0A069S4P9"/>
<protein>
    <recommendedName>
        <fullName evidence="5">DUF3805 domain-containing protein</fullName>
    </recommendedName>
</protein>
<organism evidence="3 4">
    <name type="scientific">Phocaeicola vulgatus str. 3975 RP4</name>
    <dbReference type="NCBI Taxonomy" id="1339352"/>
    <lineage>
        <taxon>Bacteria</taxon>
        <taxon>Pseudomonadati</taxon>
        <taxon>Bacteroidota</taxon>
        <taxon>Bacteroidia</taxon>
        <taxon>Bacteroidales</taxon>
        <taxon>Bacteroidaceae</taxon>
        <taxon>Phocaeicola</taxon>
    </lineage>
</organism>
<dbReference type="Gene3D" id="1.20.120.1090">
    <property type="match status" value="1"/>
</dbReference>
<proteinExistence type="predicted"/>
<dbReference type="InterPro" id="IPR024315">
    <property type="entry name" value="DUF3805"/>
</dbReference>
<dbReference type="Proteomes" id="UP000027661">
    <property type="component" value="Unassembled WGS sequence"/>
</dbReference>
<sequence length="277" mass="31632">MKYISPGGWFSLEYPMGWHEFEDTEESFLFYNPDRWTGNFRISAYKDEAADYGPQCIAYELKENTSSTLVKVGKWDCAYSAETFQEEGAWYTTHIWVTGEGDLSFECSFTVSKGGDKHPAEEIIRSLQIRKEGVSHPREIIPIRVLEIGEVNTAFEWASTTIKKQLTKDFTASESDIDSIQQVMDSGRFQTQQRMAWENFGIAFGAILVNEMEGMEWVTVIEGQKEYPALQFMCSDMVLDPAALVWGQAKKGLPCDLKSEFRKIKREAEAVLDDLNK</sequence>
<dbReference type="Pfam" id="PF12712">
    <property type="entry name" value="DUF3805"/>
    <property type="match status" value="1"/>
</dbReference>
<dbReference type="Pfam" id="PF12713">
    <property type="entry name" value="DUF3806"/>
    <property type="match status" value="1"/>
</dbReference>
<evidence type="ECO:0000259" key="2">
    <source>
        <dbReference type="Pfam" id="PF12713"/>
    </source>
</evidence>
<name>A0A069S4P9_PHOVU</name>